<evidence type="ECO:0000313" key="14">
    <source>
        <dbReference type="Proteomes" id="UP000502377"/>
    </source>
</evidence>
<dbReference type="NCBIfam" id="NF003038">
    <property type="entry name" value="PRK03934.1"/>
    <property type="match status" value="1"/>
</dbReference>
<proteinExistence type="predicted"/>
<evidence type="ECO:0000256" key="9">
    <source>
        <dbReference type="ARBA" id="ARBA00023239"/>
    </source>
</evidence>
<comment type="pathway">
    <text evidence="2">Lipid metabolism.</text>
</comment>
<organism evidence="13 14">
    <name type="scientific">Campylobacter rectus</name>
    <name type="common">Wolinella recta</name>
    <dbReference type="NCBI Taxonomy" id="203"/>
    <lineage>
        <taxon>Bacteria</taxon>
        <taxon>Pseudomonadati</taxon>
        <taxon>Campylobacterota</taxon>
        <taxon>Epsilonproteobacteria</taxon>
        <taxon>Campylobacterales</taxon>
        <taxon>Campylobacteraceae</taxon>
        <taxon>Campylobacter</taxon>
    </lineage>
</organism>
<evidence type="ECO:0000256" key="3">
    <source>
        <dbReference type="ARBA" id="ARBA00012243"/>
    </source>
</evidence>
<keyword evidence="8" id="KW-0594">Phospholipid biosynthesis</keyword>
<evidence type="ECO:0000256" key="6">
    <source>
        <dbReference type="ARBA" id="ARBA00023098"/>
    </source>
</evidence>
<dbReference type="PANTHER" id="PTHR10067">
    <property type="entry name" value="PHOSPHATIDYLSERINE DECARBOXYLASE"/>
    <property type="match status" value="1"/>
</dbReference>
<comment type="cofactor">
    <cofactor evidence="1">
        <name>pyruvate</name>
        <dbReference type="ChEBI" id="CHEBI:15361"/>
    </cofactor>
</comment>
<dbReference type="KEGG" id="crx:CRECT_1561"/>
<dbReference type="NCBIfam" id="TIGR00163">
    <property type="entry name" value="PS_decarb"/>
    <property type="match status" value="1"/>
</dbReference>
<dbReference type="InterPro" id="IPR003817">
    <property type="entry name" value="PS_Dcarbxylase"/>
</dbReference>
<keyword evidence="11" id="KW-0670">Pyruvate</keyword>
<name>A0A6G5QNL4_CAMRE</name>
<keyword evidence="6" id="KW-0443">Lipid metabolism</keyword>
<dbReference type="GO" id="GO:0006646">
    <property type="term" value="P:phosphatidylethanolamine biosynthetic process"/>
    <property type="evidence" value="ECO:0007669"/>
    <property type="project" value="UniProtKB-UniPathway"/>
</dbReference>
<evidence type="ECO:0000313" key="13">
    <source>
        <dbReference type="EMBL" id="QCD47197.1"/>
    </source>
</evidence>
<protein>
    <recommendedName>
        <fullName evidence="3">phosphatidylserine decarboxylase</fullName>
        <ecNumber evidence="3">4.1.1.65</ecNumber>
    </recommendedName>
</protein>
<evidence type="ECO:0000256" key="12">
    <source>
        <dbReference type="ARBA" id="ARBA00024326"/>
    </source>
</evidence>
<evidence type="ECO:0000256" key="2">
    <source>
        <dbReference type="ARBA" id="ARBA00005189"/>
    </source>
</evidence>
<gene>
    <name evidence="13" type="primary">psd</name>
    <name evidence="13" type="ORF">CRECT_1561</name>
</gene>
<dbReference type="Pfam" id="PF02666">
    <property type="entry name" value="PS_Dcarbxylase"/>
    <property type="match status" value="1"/>
</dbReference>
<accession>A0A6G5QNL4</accession>
<evidence type="ECO:0000256" key="11">
    <source>
        <dbReference type="ARBA" id="ARBA00023317"/>
    </source>
</evidence>
<evidence type="ECO:0000256" key="10">
    <source>
        <dbReference type="ARBA" id="ARBA00023264"/>
    </source>
</evidence>
<dbReference type="Proteomes" id="UP000502377">
    <property type="component" value="Chromosome"/>
</dbReference>
<dbReference type="UniPathway" id="UPA00558"/>
<evidence type="ECO:0000256" key="1">
    <source>
        <dbReference type="ARBA" id="ARBA00001928"/>
    </source>
</evidence>
<dbReference type="PANTHER" id="PTHR10067:SF6">
    <property type="entry name" value="PHOSPHATIDYLSERINE DECARBOXYLASE PROENZYME, MITOCHONDRIAL"/>
    <property type="match status" value="1"/>
</dbReference>
<evidence type="ECO:0000256" key="5">
    <source>
        <dbReference type="ARBA" id="ARBA00022793"/>
    </source>
</evidence>
<evidence type="ECO:0000256" key="8">
    <source>
        <dbReference type="ARBA" id="ARBA00023209"/>
    </source>
</evidence>
<keyword evidence="4" id="KW-0444">Lipid biosynthesis</keyword>
<reference evidence="13 14" key="1">
    <citation type="submission" date="2016-07" db="EMBL/GenBank/DDBJ databases">
        <title>Comparative genomics of the Campylobacter concisus group.</title>
        <authorList>
            <person name="Miller W.G."/>
            <person name="Yee E."/>
            <person name="Chapman M.H."/>
            <person name="Huynh S."/>
            <person name="Bono J.L."/>
            <person name="On S.L.W."/>
            <person name="StLeger J."/>
            <person name="Foster G."/>
            <person name="Parker C.T."/>
        </authorList>
    </citation>
    <scope>NUCLEOTIDE SEQUENCE [LARGE SCALE GENOMIC DNA]</scope>
    <source>
        <strain evidence="13 14">ATCC 33238</strain>
    </source>
</reference>
<dbReference type="InterPro" id="IPR033177">
    <property type="entry name" value="PSD-B"/>
</dbReference>
<dbReference type="EC" id="4.1.1.65" evidence="3"/>
<comment type="pathway">
    <text evidence="12">Phospholipid metabolism; phosphatidylethanolamine biosynthesis.</text>
</comment>
<evidence type="ECO:0000256" key="7">
    <source>
        <dbReference type="ARBA" id="ARBA00023145"/>
    </source>
</evidence>
<keyword evidence="9 13" id="KW-0456">Lyase</keyword>
<dbReference type="GO" id="GO:0004609">
    <property type="term" value="F:phosphatidylserine decarboxylase activity"/>
    <property type="evidence" value="ECO:0007669"/>
    <property type="project" value="UniProtKB-EC"/>
</dbReference>
<keyword evidence="7" id="KW-0865">Zymogen</keyword>
<keyword evidence="10" id="KW-1208">Phospholipid metabolism</keyword>
<dbReference type="EMBL" id="CP012543">
    <property type="protein sequence ID" value="QCD47197.1"/>
    <property type="molecule type" value="Genomic_DNA"/>
</dbReference>
<sequence length="266" mass="29919">MRGLISRIFGFVAAVKFPRFVQTFINEKYVSGFKIDMSEFKQPKEYESLTALFTRELQRPRNFDVSPQAFISPSDGTCLELGVSKELKAISVKGHEYGIAELLGDSMDRSERDAELEYVNIYLSPRDYHRYHAPCDMRILSALYVPGELYSVAVSALLKVPNLYAKNERVVLKCKLASGKKMWLVFVGALNVGKMKFDFDARIQTNACAGNVALYEYENLSAKKGEQLGMFELGSTILILSEQGAVKFDLTAEQKLKYGDKIGTIN</sequence>
<evidence type="ECO:0000256" key="4">
    <source>
        <dbReference type="ARBA" id="ARBA00022516"/>
    </source>
</evidence>
<dbReference type="RefSeq" id="WP_004319049.1">
    <property type="nucleotide sequence ID" value="NZ_CP012543.1"/>
</dbReference>
<dbReference type="AlphaFoldDB" id="A0A6G5QNL4"/>
<keyword evidence="5" id="KW-0210">Decarboxylase</keyword>